<evidence type="ECO:0000256" key="14">
    <source>
        <dbReference type="ARBA" id="ARBA00034000"/>
    </source>
</evidence>
<keyword evidence="1" id="KW-1003">Cell membrane</keyword>
<dbReference type="GO" id="GO:0016757">
    <property type="term" value="F:glycosyltransferase activity"/>
    <property type="evidence" value="ECO:0007669"/>
    <property type="project" value="UniProtKB-KW"/>
</dbReference>
<keyword evidence="11" id="KW-0472">Membrane</keyword>
<evidence type="ECO:0000256" key="5">
    <source>
        <dbReference type="ARBA" id="ARBA00022679"/>
    </source>
</evidence>
<dbReference type="InterPro" id="IPR050396">
    <property type="entry name" value="Glycosyltr_51/Transpeptidase"/>
</dbReference>
<dbReference type="InterPro" id="IPR036950">
    <property type="entry name" value="PBP_transglycosylase"/>
</dbReference>
<keyword evidence="7" id="KW-0378">Hydrolase</keyword>
<gene>
    <name evidence="19" type="ORF">ACFOUO_08130</name>
</gene>
<organism evidence="19 20">
    <name type="scientific">Salinithrix halophila</name>
    <dbReference type="NCBI Taxonomy" id="1485204"/>
    <lineage>
        <taxon>Bacteria</taxon>
        <taxon>Bacillati</taxon>
        <taxon>Bacillota</taxon>
        <taxon>Bacilli</taxon>
        <taxon>Bacillales</taxon>
        <taxon>Thermoactinomycetaceae</taxon>
        <taxon>Salinithrix</taxon>
    </lineage>
</organism>
<dbReference type="InterPro" id="IPR001264">
    <property type="entry name" value="Glyco_trans_51"/>
</dbReference>
<dbReference type="Pfam" id="PF00912">
    <property type="entry name" value="Transgly"/>
    <property type="match status" value="1"/>
</dbReference>
<evidence type="ECO:0000256" key="10">
    <source>
        <dbReference type="ARBA" id="ARBA00022989"/>
    </source>
</evidence>
<dbReference type="PANTHER" id="PTHR32282">
    <property type="entry name" value="BINDING PROTEIN TRANSPEPTIDASE, PUTATIVE-RELATED"/>
    <property type="match status" value="1"/>
</dbReference>
<evidence type="ECO:0000256" key="11">
    <source>
        <dbReference type="ARBA" id="ARBA00023136"/>
    </source>
</evidence>
<dbReference type="InterPro" id="IPR023346">
    <property type="entry name" value="Lysozyme-like_dom_sf"/>
</dbReference>
<reference evidence="20" key="1">
    <citation type="journal article" date="2019" name="Int. J. Syst. Evol. Microbiol.">
        <title>The Global Catalogue of Microorganisms (GCM) 10K type strain sequencing project: providing services to taxonomists for standard genome sequencing and annotation.</title>
        <authorList>
            <consortium name="The Broad Institute Genomics Platform"/>
            <consortium name="The Broad Institute Genome Sequencing Center for Infectious Disease"/>
            <person name="Wu L."/>
            <person name="Ma J."/>
        </authorList>
    </citation>
    <scope>NUCLEOTIDE SEQUENCE [LARGE SCALE GENOMIC DNA]</scope>
    <source>
        <strain evidence="20">IBRC-M 10813</strain>
    </source>
</reference>
<evidence type="ECO:0000256" key="8">
    <source>
        <dbReference type="ARBA" id="ARBA00022960"/>
    </source>
</evidence>
<evidence type="ECO:0000256" key="9">
    <source>
        <dbReference type="ARBA" id="ARBA00022984"/>
    </source>
</evidence>
<evidence type="ECO:0000256" key="7">
    <source>
        <dbReference type="ARBA" id="ARBA00022801"/>
    </source>
</evidence>
<evidence type="ECO:0000256" key="2">
    <source>
        <dbReference type="ARBA" id="ARBA00022645"/>
    </source>
</evidence>
<keyword evidence="10" id="KW-1133">Transmembrane helix</keyword>
<evidence type="ECO:0000313" key="19">
    <source>
        <dbReference type="EMBL" id="MFC4076776.1"/>
    </source>
</evidence>
<dbReference type="SUPFAM" id="SSF56601">
    <property type="entry name" value="beta-lactamase/transpeptidase-like"/>
    <property type="match status" value="1"/>
</dbReference>
<evidence type="ECO:0000256" key="13">
    <source>
        <dbReference type="ARBA" id="ARBA00023316"/>
    </source>
</evidence>
<keyword evidence="6" id="KW-0812">Transmembrane</keyword>
<name>A0ABV8JCY3_9BACL</name>
<dbReference type="EC" id="2.4.-.-" evidence="19"/>
<keyword evidence="13" id="KW-0961">Cell wall biogenesis/degradation</keyword>
<keyword evidence="2" id="KW-0121">Carboxypeptidase</keyword>
<comment type="catalytic activity">
    <reaction evidence="14">
        <text>Preferential cleavage: (Ac)2-L-Lys-D-Ala-|-D-Ala. Also transpeptidation of peptidyl-alanyl moieties that are N-acyl substituents of D-alanine.</text>
        <dbReference type="EC" id="3.4.16.4"/>
    </reaction>
</comment>
<comment type="caution">
    <text evidence="19">The sequence shown here is derived from an EMBL/GenBank/DDBJ whole genome shotgun (WGS) entry which is preliminary data.</text>
</comment>
<keyword evidence="5 19" id="KW-0808">Transferase</keyword>
<dbReference type="EMBL" id="JBHSAP010000009">
    <property type="protein sequence ID" value="MFC4076776.1"/>
    <property type="molecule type" value="Genomic_DNA"/>
</dbReference>
<dbReference type="InterPro" id="IPR012338">
    <property type="entry name" value="Beta-lactam/transpept-like"/>
</dbReference>
<feature type="region of interest" description="Disordered" evidence="16">
    <location>
        <begin position="709"/>
        <end position="785"/>
    </location>
</feature>
<keyword evidence="12" id="KW-0511">Multifunctional enzyme</keyword>
<evidence type="ECO:0000256" key="15">
    <source>
        <dbReference type="ARBA" id="ARBA00049902"/>
    </source>
</evidence>
<accession>A0ABV8JCY3</accession>
<feature type="compositionally biased region" description="Pro residues" evidence="16">
    <location>
        <begin position="775"/>
        <end position="785"/>
    </location>
</feature>
<keyword evidence="8" id="KW-0133">Cell shape</keyword>
<evidence type="ECO:0000256" key="16">
    <source>
        <dbReference type="SAM" id="MobiDB-lite"/>
    </source>
</evidence>
<keyword evidence="9" id="KW-0573">Peptidoglycan synthesis</keyword>
<keyword evidence="4 19" id="KW-0328">Glycosyltransferase</keyword>
<evidence type="ECO:0000313" key="20">
    <source>
        <dbReference type="Proteomes" id="UP001595843"/>
    </source>
</evidence>
<comment type="catalytic activity">
    <reaction evidence="15">
        <text>[GlcNAc-(1-&gt;4)-Mur2Ac(oyl-L-Ala-gamma-D-Glu-L-Lys-D-Ala-D-Ala)](n)-di-trans,octa-cis-undecaprenyl diphosphate + beta-D-GlcNAc-(1-&gt;4)-Mur2Ac(oyl-L-Ala-gamma-D-Glu-L-Lys-D-Ala-D-Ala)-di-trans,octa-cis-undecaprenyl diphosphate = [GlcNAc-(1-&gt;4)-Mur2Ac(oyl-L-Ala-gamma-D-Glu-L-Lys-D-Ala-D-Ala)](n+1)-di-trans,octa-cis-undecaprenyl diphosphate + di-trans,octa-cis-undecaprenyl diphosphate + H(+)</text>
        <dbReference type="Rhea" id="RHEA:23708"/>
        <dbReference type="Rhea" id="RHEA-COMP:9602"/>
        <dbReference type="Rhea" id="RHEA-COMP:9603"/>
        <dbReference type="ChEBI" id="CHEBI:15378"/>
        <dbReference type="ChEBI" id="CHEBI:58405"/>
        <dbReference type="ChEBI" id="CHEBI:60033"/>
        <dbReference type="ChEBI" id="CHEBI:78435"/>
        <dbReference type="EC" id="2.4.99.28"/>
    </reaction>
</comment>
<dbReference type="Proteomes" id="UP001595843">
    <property type="component" value="Unassembled WGS sequence"/>
</dbReference>
<dbReference type="PANTHER" id="PTHR32282:SF32">
    <property type="entry name" value="PENICILLIN-BINDING PROTEIN 2A"/>
    <property type="match status" value="1"/>
</dbReference>
<dbReference type="Gene3D" id="3.40.710.10">
    <property type="entry name" value="DD-peptidase/beta-lactamase superfamily"/>
    <property type="match status" value="1"/>
</dbReference>
<sequence>MADQQSPFSLLKKKNNNQVMQKKPDKGRPWLKSVLFTLTVLFTIFLLGTMATVGAAAGYVASLVKDEPVREKATLESKISQWSQTSYAYFRDGSPIGRMRTDADRKVVTVKDVSPHVIDALLSTEDREFYTHEGIVPRSIMRAVYQKVTGADAQTGGSTITQQLVKNSILDDRGKTFERKAKEIFLAVRMDNFFSKDKILGAYLNSVYFGPGVTGRNMLGVQAAAQGMFGKDAKDLNLAQSAYIAGMVQRPNAYNPFRGEKYLKNGKRRMKAVLRNMVENKKITEAEYKEAAQFDIKKSLAKKGEKNAYSKYPYITMAVEEEAASILLKADGNDPKKLSKQGKYGSTLQKYRGEVLTGGYRIYTTIDQKVYKAMNKAAQNNDLYASPITYTMNGRTYKNAKEQVGAALLDTKTGATLGFVGGRNFKDSQVNRALGNDAPQQPGSAIKPLLDFGPALDRGIISPESIMIDEPLAHASGVYRNYTRRYDGAMTAREALMKSINIPAIKALRAVGVQAGLDYLRKMNFPVHEHDGEASAIGGFTYGFTPQRMAAGYAMLGNQGKFNEPFMIQRIEDANGKVVYEHKQDPVQVFSSRAAYWTTDMLRDVVRKGTGNYIGARAPGYDLAGKTGTTNNTSDVWFMGYTPDITLGVWIGYDQNKSLPNDKRAKIVWSAIFNAITKKDSKLSPPGHRFKYQSPLPYKCFECNKVKKKEENDGDGNGEKGPQKPPDRQTPPPSNDNPETGNPGGGQQGNGDSPPPPDDPENPGDDQQGDEVGIPQPPPPSEQGD</sequence>
<evidence type="ECO:0000259" key="18">
    <source>
        <dbReference type="Pfam" id="PF00912"/>
    </source>
</evidence>
<dbReference type="RefSeq" id="WP_380704024.1">
    <property type="nucleotide sequence ID" value="NZ_JBHSAP010000009.1"/>
</dbReference>
<dbReference type="Pfam" id="PF00905">
    <property type="entry name" value="Transpeptidase"/>
    <property type="match status" value="1"/>
</dbReference>
<dbReference type="SUPFAM" id="SSF53955">
    <property type="entry name" value="Lysozyme-like"/>
    <property type="match status" value="1"/>
</dbReference>
<feature type="region of interest" description="Disordered" evidence="16">
    <location>
        <begin position="1"/>
        <end position="25"/>
    </location>
</feature>
<feature type="compositionally biased region" description="Basic and acidic residues" evidence="16">
    <location>
        <begin position="709"/>
        <end position="727"/>
    </location>
</feature>
<keyword evidence="20" id="KW-1185">Reference proteome</keyword>
<feature type="domain" description="Penicillin-binding protein transpeptidase" evidence="17">
    <location>
        <begin position="405"/>
        <end position="657"/>
    </location>
</feature>
<feature type="compositionally biased region" description="Acidic residues" evidence="16">
    <location>
        <begin position="758"/>
        <end position="769"/>
    </location>
</feature>
<evidence type="ECO:0000256" key="6">
    <source>
        <dbReference type="ARBA" id="ARBA00022692"/>
    </source>
</evidence>
<dbReference type="Gene3D" id="1.10.3810.10">
    <property type="entry name" value="Biosynthetic peptidoglycan transglycosylase-like"/>
    <property type="match status" value="1"/>
</dbReference>
<evidence type="ECO:0000256" key="4">
    <source>
        <dbReference type="ARBA" id="ARBA00022676"/>
    </source>
</evidence>
<feature type="domain" description="Glycosyl transferase family 51" evidence="18">
    <location>
        <begin position="93"/>
        <end position="277"/>
    </location>
</feature>
<dbReference type="InterPro" id="IPR001460">
    <property type="entry name" value="PCN-bd_Tpept"/>
</dbReference>
<evidence type="ECO:0000256" key="1">
    <source>
        <dbReference type="ARBA" id="ARBA00022475"/>
    </source>
</evidence>
<evidence type="ECO:0000259" key="17">
    <source>
        <dbReference type="Pfam" id="PF00905"/>
    </source>
</evidence>
<proteinExistence type="predicted"/>
<evidence type="ECO:0000256" key="3">
    <source>
        <dbReference type="ARBA" id="ARBA00022670"/>
    </source>
</evidence>
<keyword evidence="3" id="KW-0645">Protease</keyword>
<evidence type="ECO:0000256" key="12">
    <source>
        <dbReference type="ARBA" id="ARBA00023268"/>
    </source>
</evidence>
<protein>
    <submittedName>
        <fullName evidence="19">Transglycosylase domain-containing protein</fullName>
        <ecNumber evidence="19">2.4.-.-</ecNumber>
    </submittedName>
</protein>